<keyword evidence="4" id="KW-0862">Zinc</keyword>
<dbReference type="Gene3D" id="3.30.160.60">
    <property type="entry name" value="Classic Zinc Finger"/>
    <property type="match status" value="2"/>
</dbReference>
<evidence type="ECO:0000259" key="7">
    <source>
        <dbReference type="PROSITE" id="PS50157"/>
    </source>
</evidence>
<dbReference type="PANTHER" id="PTHR23235">
    <property type="entry name" value="KRUEPPEL-LIKE TRANSCRIPTION FACTOR"/>
    <property type="match status" value="1"/>
</dbReference>
<proteinExistence type="predicted"/>
<organism evidence="8 9">
    <name type="scientific">Mytilus galloprovincialis</name>
    <name type="common">Mediterranean mussel</name>
    <dbReference type="NCBI Taxonomy" id="29158"/>
    <lineage>
        <taxon>Eukaryota</taxon>
        <taxon>Metazoa</taxon>
        <taxon>Spiralia</taxon>
        <taxon>Lophotrochozoa</taxon>
        <taxon>Mollusca</taxon>
        <taxon>Bivalvia</taxon>
        <taxon>Autobranchia</taxon>
        <taxon>Pteriomorphia</taxon>
        <taxon>Mytilida</taxon>
        <taxon>Mytiloidea</taxon>
        <taxon>Mytilidae</taxon>
        <taxon>Mytilinae</taxon>
        <taxon>Mytilus</taxon>
    </lineage>
</organism>
<dbReference type="OrthoDB" id="427030at2759"/>
<gene>
    <name evidence="8" type="ORF">MGAL_10B030410</name>
</gene>
<keyword evidence="9" id="KW-1185">Reference proteome</keyword>
<keyword evidence="5" id="KW-0539">Nucleus</keyword>
<dbReference type="EMBL" id="UYJE01001832">
    <property type="protein sequence ID" value="VDI05616.1"/>
    <property type="molecule type" value="Genomic_DNA"/>
</dbReference>
<reference evidence="8" key="1">
    <citation type="submission" date="2018-11" db="EMBL/GenBank/DDBJ databases">
        <authorList>
            <person name="Alioto T."/>
            <person name="Alioto T."/>
        </authorList>
    </citation>
    <scope>NUCLEOTIDE SEQUENCE</scope>
</reference>
<evidence type="ECO:0000256" key="5">
    <source>
        <dbReference type="ARBA" id="ARBA00023242"/>
    </source>
</evidence>
<feature type="domain" description="C2H2-type" evidence="7">
    <location>
        <begin position="241"/>
        <end position="270"/>
    </location>
</feature>
<feature type="non-terminal residue" evidence="8">
    <location>
        <position position="395"/>
    </location>
</feature>
<evidence type="ECO:0000313" key="8">
    <source>
        <dbReference type="EMBL" id="VDI05616.1"/>
    </source>
</evidence>
<dbReference type="PROSITE" id="PS00028">
    <property type="entry name" value="ZINC_FINGER_C2H2_1"/>
    <property type="match status" value="1"/>
</dbReference>
<keyword evidence="1" id="KW-0479">Metal-binding</keyword>
<dbReference type="InterPro" id="IPR013087">
    <property type="entry name" value="Znf_C2H2_type"/>
</dbReference>
<accession>A0A8B6CI63</accession>
<evidence type="ECO:0000256" key="2">
    <source>
        <dbReference type="ARBA" id="ARBA00022737"/>
    </source>
</evidence>
<dbReference type="GO" id="GO:0000981">
    <property type="term" value="F:DNA-binding transcription factor activity, RNA polymerase II-specific"/>
    <property type="evidence" value="ECO:0007669"/>
    <property type="project" value="TreeGrafter"/>
</dbReference>
<dbReference type="GO" id="GO:0008270">
    <property type="term" value="F:zinc ion binding"/>
    <property type="evidence" value="ECO:0007669"/>
    <property type="project" value="UniProtKB-KW"/>
</dbReference>
<dbReference type="InterPro" id="IPR036236">
    <property type="entry name" value="Znf_C2H2_sf"/>
</dbReference>
<protein>
    <recommendedName>
        <fullName evidence="7">C2H2-type domain-containing protein</fullName>
    </recommendedName>
</protein>
<evidence type="ECO:0000256" key="3">
    <source>
        <dbReference type="ARBA" id="ARBA00022771"/>
    </source>
</evidence>
<name>A0A8B6CI63_MYTGA</name>
<keyword evidence="2" id="KW-0677">Repeat</keyword>
<dbReference type="GO" id="GO:0000978">
    <property type="term" value="F:RNA polymerase II cis-regulatory region sequence-specific DNA binding"/>
    <property type="evidence" value="ECO:0007669"/>
    <property type="project" value="TreeGrafter"/>
</dbReference>
<dbReference type="FunFam" id="3.30.160.60:FF:002343">
    <property type="entry name" value="Zinc finger protein 33A"/>
    <property type="match status" value="1"/>
</dbReference>
<dbReference type="Pfam" id="PF00096">
    <property type="entry name" value="zf-C2H2"/>
    <property type="match status" value="1"/>
</dbReference>
<dbReference type="PANTHER" id="PTHR23235:SF142">
    <property type="entry name" value="ZINC FINGER PROTEIN 384"/>
    <property type="match status" value="1"/>
</dbReference>
<comment type="caution">
    <text evidence="8">The sequence shown here is derived from an EMBL/GenBank/DDBJ whole genome shotgun (WGS) entry which is preliminary data.</text>
</comment>
<dbReference type="PROSITE" id="PS50157">
    <property type="entry name" value="ZINC_FINGER_C2H2_2"/>
    <property type="match status" value="2"/>
</dbReference>
<dbReference type="AlphaFoldDB" id="A0A8B6CI63"/>
<dbReference type="SUPFAM" id="SSF57667">
    <property type="entry name" value="beta-beta-alpha zinc fingers"/>
    <property type="match status" value="1"/>
</dbReference>
<evidence type="ECO:0000313" key="9">
    <source>
        <dbReference type="Proteomes" id="UP000596742"/>
    </source>
</evidence>
<dbReference type="Proteomes" id="UP000596742">
    <property type="component" value="Unassembled WGS sequence"/>
</dbReference>
<sequence>GFRWLQVAERLHMNSDNKRDVPPGQDLYQLLGSLRGPRPPAVRHQAYSLPCIRQSPFEEKNVQLHQAVDMPISREVSFRVEVVVDFDGRVFKLNSNLAKQLSMGKNLRRVPVVLYLVMTIIRDKLNTAIKFNKINQLFKYFPLKLKPRGLSLYQCIPPHKNQMRMEMIKMCPIRIEIRCFFSVEVIGEIKPLSSSKVKINKKFHAIQRKLDSYENTLMINQISEIFNLQFMGKSLTVDKPNTCDMCGKGFANATKEHTLRHMRIHTGDKPYKCDVCGKGFAQNSTMQRHARTHTNNKQFAFNQRINLDTHMKTHTGDEPEKWDYTCFSIFCKTRIQEHVKQHLHGRTNFNENIKALNNFEKILTYVVISVIGTATLSNERGAYSRPLRENKLAKI</sequence>
<evidence type="ECO:0000256" key="4">
    <source>
        <dbReference type="ARBA" id="ARBA00022833"/>
    </source>
</evidence>
<keyword evidence="3 6" id="KW-0863">Zinc-finger</keyword>
<dbReference type="SMART" id="SM00355">
    <property type="entry name" value="ZnF_C2H2"/>
    <property type="match status" value="2"/>
</dbReference>
<evidence type="ECO:0000256" key="1">
    <source>
        <dbReference type="ARBA" id="ARBA00022723"/>
    </source>
</evidence>
<evidence type="ECO:0000256" key="6">
    <source>
        <dbReference type="PROSITE-ProRule" id="PRU00042"/>
    </source>
</evidence>
<feature type="domain" description="C2H2-type" evidence="7">
    <location>
        <begin position="271"/>
        <end position="298"/>
    </location>
</feature>